<dbReference type="SUPFAM" id="SSF50715">
    <property type="entry name" value="Ribosomal protein L25-like"/>
    <property type="match status" value="1"/>
</dbReference>
<feature type="domain" description="Large ribosomal subunit protein bL25 beta" evidence="6">
    <location>
        <begin position="97"/>
        <end position="177"/>
    </location>
</feature>
<evidence type="ECO:0000256" key="1">
    <source>
        <dbReference type="ARBA" id="ARBA00022730"/>
    </source>
</evidence>
<dbReference type="GO" id="GO:0003735">
    <property type="term" value="F:structural constituent of ribosome"/>
    <property type="evidence" value="ECO:0007669"/>
    <property type="project" value="InterPro"/>
</dbReference>
<keyword evidence="4" id="KW-0687">Ribonucleoprotein</keyword>
<dbReference type="EMBL" id="FPHH01000072">
    <property type="protein sequence ID" value="SFV63301.1"/>
    <property type="molecule type" value="Genomic_DNA"/>
</dbReference>
<dbReference type="HAMAP" id="MF_01334">
    <property type="entry name" value="Ribosomal_bL25_CTC"/>
    <property type="match status" value="1"/>
</dbReference>
<proteinExistence type="inferred from homology"/>
<sequence>MLEGIVRESIGKKGTKALRRDGYLIANIYGKGLENINAAFKENEYIRTVRNKDTLAFPVSIDGKEMNVVVQSYESHPVTGKLLHVDLMVAQPGLTTHYMVPVATVGEAIGLKNKGLVNIAKRRLRVKAKIEDLPKAIVIDVTDMDVGDAKLIRDLDATENVTFTDSDRVSVLSIIKAK</sequence>
<accession>A0A1W1CC75</accession>
<dbReference type="Pfam" id="PF01386">
    <property type="entry name" value="Ribosomal_L25p"/>
    <property type="match status" value="1"/>
</dbReference>
<dbReference type="GO" id="GO:0022625">
    <property type="term" value="C:cytosolic large ribosomal subunit"/>
    <property type="evidence" value="ECO:0007669"/>
    <property type="project" value="TreeGrafter"/>
</dbReference>
<dbReference type="PANTHER" id="PTHR33284:SF1">
    <property type="entry name" value="RIBOSOMAL PROTEIN L25_GLN-TRNA SYNTHETASE, ANTI-CODON-BINDING DOMAIN-CONTAINING PROTEIN"/>
    <property type="match status" value="1"/>
</dbReference>
<dbReference type="InterPro" id="IPR020057">
    <property type="entry name" value="Ribosomal_bL25_b-dom"/>
</dbReference>
<dbReference type="Pfam" id="PF14693">
    <property type="entry name" value="Ribosomal_TL5_C"/>
    <property type="match status" value="1"/>
</dbReference>
<name>A0A1W1CC75_9ZZZZ</name>
<dbReference type="InterPro" id="IPR037121">
    <property type="entry name" value="Ribosomal_bL25_C"/>
</dbReference>
<dbReference type="InterPro" id="IPR020056">
    <property type="entry name" value="Rbsml_bL25/Gln-tRNA_synth_N"/>
</dbReference>
<dbReference type="InterPro" id="IPR020930">
    <property type="entry name" value="Ribosomal_uL5_bac-type"/>
</dbReference>
<dbReference type="PANTHER" id="PTHR33284">
    <property type="entry name" value="RIBOSOMAL PROTEIN L25/GLN-TRNA SYNTHETASE, ANTI-CODON-BINDING DOMAIN-CONTAINING PROTEIN"/>
    <property type="match status" value="1"/>
</dbReference>
<dbReference type="CDD" id="cd00495">
    <property type="entry name" value="Ribosomal_L25_TL5_CTC"/>
    <property type="match status" value="1"/>
</dbReference>
<keyword evidence="2" id="KW-0694">RNA-binding</keyword>
<evidence type="ECO:0000259" key="5">
    <source>
        <dbReference type="Pfam" id="PF01386"/>
    </source>
</evidence>
<gene>
    <name evidence="7" type="ORF">MNB_SM-5-82</name>
</gene>
<dbReference type="InterPro" id="IPR029751">
    <property type="entry name" value="Ribosomal_L25_dom"/>
</dbReference>
<protein>
    <submittedName>
        <fullName evidence="7">LSU ribosomal protein L25p</fullName>
    </submittedName>
</protein>
<evidence type="ECO:0000256" key="4">
    <source>
        <dbReference type="ARBA" id="ARBA00023274"/>
    </source>
</evidence>
<evidence type="ECO:0000256" key="3">
    <source>
        <dbReference type="ARBA" id="ARBA00022980"/>
    </source>
</evidence>
<evidence type="ECO:0000259" key="6">
    <source>
        <dbReference type="Pfam" id="PF14693"/>
    </source>
</evidence>
<evidence type="ECO:0000313" key="7">
    <source>
        <dbReference type="EMBL" id="SFV63301.1"/>
    </source>
</evidence>
<dbReference type="NCBIfam" id="TIGR00731">
    <property type="entry name" value="bL25_bact_ctc"/>
    <property type="match status" value="1"/>
</dbReference>
<dbReference type="Gene3D" id="2.170.120.20">
    <property type="entry name" value="Ribosomal protein L25, beta domain"/>
    <property type="match status" value="1"/>
</dbReference>
<dbReference type="InterPro" id="IPR001021">
    <property type="entry name" value="Ribosomal_bL25_long"/>
</dbReference>
<keyword evidence="3 7" id="KW-0689">Ribosomal protein</keyword>
<keyword evidence="1" id="KW-0699">rRNA-binding</keyword>
<reference evidence="7" key="1">
    <citation type="submission" date="2016-10" db="EMBL/GenBank/DDBJ databases">
        <authorList>
            <person name="de Groot N.N."/>
        </authorList>
    </citation>
    <scope>NUCLEOTIDE SEQUENCE</scope>
</reference>
<dbReference type="GO" id="GO:0008097">
    <property type="term" value="F:5S rRNA binding"/>
    <property type="evidence" value="ECO:0007669"/>
    <property type="project" value="InterPro"/>
</dbReference>
<dbReference type="NCBIfam" id="NF004129">
    <property type="entry name" value="PRK05618.1-4"/>
    <property type="match status" value="1"/>
</dbReference>
<feature type="domain" description="Large ribosomal subunit protein bL25 L25" evidence="5">
    <location>
        <begin position="2"/>
        <end position="87"/>
    </location>
</feature>
<dbReference type="Gene3D" id="2.40.240.10">
    <property type="entry name" value="Ribosomal Protein L25, Chain P"/>
    <property type="match status" value="1"/>
</dbReference>
<dbReference type="GO" id="GO:0006412">
    <property type="term" value="P:translation"/>
    <property type="evidence" value="ECO:0007669"/>
    <property type="project" value="InterPro"/>
</dbReference>
<dbReference type="InterPro" id="IPR011035">
    <property type="entry name" value="Ribosomal_bL25/Gln-tRNA_synth"/>
</dbReference>
<organism evidence="7">
    <name type="scientific">hydrothermal vent metagenome</name>
    <dbReference type="NCBI Taxonomy" id="652676"/>
    <lineage>
        <taxon>unclassified sequences</taxon>
        <taxon>metagenomes</taxon>
        <taxon>ecological metagenomes</taxon>
    </lineage>
</organism>
<evidence type="ECO:0000256" key="2">
    <source>
        <dbReference type="ARBA" id="ARBA00022884"/>
    </source>
</evidence>
<dbReference type="AlphaFoldDB" id="A0A1W1CC75"/>